<organism evidence="1 2">
    <name type="scientific">Cirrhinus molitorella</name>
    <name type="common">mud carp</name>
    <dbReference type="NCBI Taxonomy" id="172907"/>
    <lineage>
        <taxon>Eukaryota</taxon>
        <taxon>Metazoa</taxon>
        <taxon>Chordata</taxon>
        <taxon>Craniata</taxon>
        <taxon>Vertebrata</taxon>
        <taxon>Euteleostomi</taxon>
        <taxon>Actinopterygii</taxon>
        <taxon>Neopterygii</taxon>
        <taxon>Teleostei</taxon>
        <taxon>Ostariophysi</taxon>
        <taxon>Cypriniformes</taxon>
        <taxon>Cyprinidae</taxon>
        <taxon>Labeoninae</taxon>
        <taxon>Labeonini</taxon>
        <taxon>Cirrhinus</taxon>
    </lineage>
</organism>
<sequence length="258" mass="28271">MEEMGRQIDAGLPDAALWEEICVIADLNLRSSRGAVQSCGRSMGLAVVGERALWLGLTGLSEREKAEFLDAPVEPKALFRAAVTNMRQQCDLRKKDGEAFETCLPRKPTNPPPGENVHCASRLWAKGTDVCENENRNKLENLNIKAAAPDGAATPSVSESCSGLLSARVERWRACAVHPWVLSTIKRGYRLQFAVKPPLFNSVLMSTAEGESALILEGEITSLLSKRAIRVVPPEDSHHGFYSRYFVIPKRGGVSVPF</sequence>
<comment type="caution">
    <text evidence="1">The sequence shown here is derived from an EMBL/GenBank/DDBJ whole genome shotgun (WGS) entry which is preliminary data.</text>
</comment>
<protein>
    <submittedName>
        <fullName evidence="1">Uncharacterized protein</fullName>
    </submittedName>
</protein>
<keyword evidence="2" id="KW-1185">Reference proteome</keyword>
<proteinExistence type="predicted"/>
<reference evidence="1 2" key="1">
    <citation type="submission" date="2023-09" db="EMBL/GenBank/DDBJ databases">
        <authorList>
            <person name="Wang M."/>
        </authorList>
    </citation>
    <scope>NUCLEOTIDE SEQUENCE [LARGE SCALE GENOMIC DNA]</scope>
    <source>
        <strain evidence="1">GT-2023</strain>
        <tissue evidence="1">Liver</tissue>
    </source>
</reference>
<dbReference type="Proteomes" id="UP001558613">
    <property type="component" value="Unassembled WGS sequence"/>
</dbReference>
<dbReference type="EMBL" id="JAYMGO010000009">
    <property type="protein sequence ID" value="KAL1268395.1"/>
    <property type="molecule type" value="Genomic_DNA"/>
</dbReference>
<evidence type="ECO:0000313" key="2">
    <source>
        <dbReference type="Proteomes" id="UP001558613"/>
    </source>
</evidence>
<evidence type="ECO:0000313" key="1">
    <source>
        <dbReference type="EMBL" id="KAL1268395.1"/>
    </source>
</evidence>
<name>A0ABR3MUT9_9TELE</name>
<gene>
    <name evidence="1" type="ORF">QQF64_033758</name>
</gene>
<accession>A0ABR3MUT9</accession>